<name>M0CU50_HALPD</name>
<accession>M0CU50</accession>
<keyword evidence="3" id="KW-1185">Reference proteome</keyword>
<gene>
    <name evidence="2" type="ORF">C474_20771</name>
</gene>
<reference evidence="2 3" key="1">
    <citation type="journal article" date="2014" name="PLoS Genet.">
        <title>Phylogenetically driven sequencing of extremely halophilic archaea reveals strategies for static and dynamic osmo-response.</title>
        <authorList>
            <person name="Becker E.A."/>
            <person name="Seitzer P.M."/>
            <person name="Tritt A."/>
            <person name="Larsen D."/>
            <person name="Krusor M."/>
            <person name="Yao A.I."/>
            <person name="Wu D."/>
            <person name="Madern D."/>
            <person name="Eisen J.A."/>
            <person name="Darling A.E."/>
            <person name="Facciotti M.T."/>
        </authorList>
    </citation>
    <scope>NUCLEOTIDE SEQUENCE [LARGE SCALE GENOMIC DNA]</scope>
    <source>
        <strain evidence="2 3">JCM 14848</strain>
    </source>
</reference>
<dbReference type="InParanoid" id="M0CU50"/>
<dbReference type="RefSeq" id="WP_008390175.1">
    <property type="nucleotide sequence ID" value="NZ_AOIV01000045.1"/>
</dbReference>
<sequence>MAEIGAVDAHGGAIGELDRRTDEENLVVTLVERVAATLGRDPIDLPSLSKEVDLEAVATLGAAPGATVSFQACDCAVFVGSSGDVSVSRLDAEPFEGAA</sequence>
<dbReference type="EMBL" id="AOIV01000045">
    <property type="protein sequence ID" value="ELZ26173.1"/>
    <property type="molecule type" value="Genomic_DNA"/>
</dbReference>
<protein>
    <recommendedName>
        <fullName evidence="1">Halobacterial output domain-containing protein</fullName>
    </recommendedName>
</protein>
<dbReference type="Pfam" id="PF18545">
    <property type="entry name" value="HalOD1"/>
    <property type="match status" value="1"/>
</dbReference>
<organism evidence="2 3">
    <name type="scientific">Halogeometricum pallidum JCM 14848</name>
    <dbReference type="NCBI Taxonomy" id="1227487"/>
    <lineage>
        <taxon>Archaea</taxon>
        <taxon>Methanobacteriati</taxon>
        <taxon>Methanobacteriota</taxon>
        <taxon>Stenosarchaea group</taxon>
        <taxon>Halobacteria</taxon>
        <taxon>Halobacteriales</taxon>
        <taxon>Haloferacaceae</taxon>
        <taxon>Halogeometricum</taxon>
    </lineage>
</organism>
<dbReference type="InterPro" id="IPR040624">
    <property type="entry name" value="HalOD1"/>
</dbReference>
<comment type="caution">
    <text evidence="2">The sequence shown here is derived from an EMBL/GenBank/DDBJ whole genome shotgun (WGS) entry which is preliminary data.</text>
</comment>
<feature type="domain" description="Halobacterial output" evidence="1">
    <location>
        <begin position="23"/>
        <end position="88"/>
    </location>
</feature>
<dbReference type="Proteomes" id="UP000011513">
    <property type="component" value="Unassembled WGS sequence"/>
</dbReference>
<evidence type="ECO:0000313" key="2">
    <source>
        <dbReference type="EMBL" id="ELZ26173.1"/>
    </source>
</evidence>
<dbReference type="AlphaFoldDB" id="M0CU50"/>
<evidence type="ECO:0000313" key="3">
    <source>
        <dbReference type="Proteomes" id="UP000011513"/>
    </source>
</evidence>
<proteinExistence type="predicted"/>
<evidence type="ECO:0000259" key="1">
    <source>
        <dbReference type="Pfam" id="PF18545"/>
    </source>
</evidence>